<protein>
    <recommendedName>
        <fullName evidence="2">Protein HTATIP2</fullName>
    </recommendedName>
</protein>
<dbReference type="Proteomes" id="UP000024635">
    <property type="component" value="Unassembled WGS sequence"/>
</dbReference>
<dbReference type="InterPro" id="IPR016040">
    <property type="entry name" value="NAD(P)-bd_dom"/>
</dbReference>
<dbReference type="AlphaFoldDB" id="A0A016WB01"/>
<dbReference type="GO" id="GO:0005737">
    <property type="term" value="C:cytoplasm"/>
    <property type="evidence" value="ECO:0007669"/>
    <property type="project" value="TreeGrafter"/>
</dbReference>
<dbReference type="Gene3D" id="3.40.50.720">
    <property type="entry name" value="NAD(P)-binding Rossmann-like Domain"/>
    <property type="match status" value="1"/>
</dbReference>
<feature type="domain" description="NAD(P)-binding" evidence="3">
    <location>
        <begin position="66"/>
        <end position="252"/>
    </location>
</feature>
<evidence type="ECO:0000313" key="5">
    <source>
        <dbReference type="Proteomes" id="UP000024635"/>
    </source>
</evidence>
<sequence length="283" mass="30874">MLGIASCVYTAPGAICTAPRVICLSIIVKAAKVVCYETGFERMMWNRNEGTETVISSMLKSAFVLGATGAVGSQLVEALVKSKQFKRIVIVGRRKIPLENESIVRKSEQVIVDFDAIENHADAFKDTDIGFCALGTTRAKAGKEGFYKVDHDYVVNSAKVAKDQGVKEFILVSAAGSNEKSWFLYPKTKGETERDIDALGFDKFLIMRPGLLEGPREESRLGESIAKVFIKPLKLVSNSLAISTEDVAKAMVVGGCSSELKGKVIWDNATMIEKKASFEDLCK</sequence>
<organism evidence="4 5">
    <name type="scientific">Ancylostoma ceylanicum</name>
    <dbReference type="NCBI Taxonomy" id="53326"/>
    <lineage>
        <taxon>Eukaryota</taxon>
        <taxon>Metazoa</taxon>
        <taxon>Ecdysozoa</taxon>
        <taxon>Nematoda</taxon>
        <taxon>Chromadorea</taxon>
        <taxon>Rhabditida</taxon>
        <taxon>Rhabditina</taxon>
        <taxon>Rhabditomorpha</taxon>
        <taxon>Strongyloidea</taxon>
        <taxon>Ancylostomatidae</taxon>
        <taxon>Ancylostomatinae</taxon>
        <taxon>Ancylostoma</taxon>
    </lineage>
</organism>
<dbReference type="EMBL" id="JARK01000495">
    <property type="protein sequence ID" value="EYC36452.1"/>
    <property type="molecule type" value="Genomic_DNA"/>
</dbReference>
<dbReference type="GO" id="GO:0051170">
    <property type="term" value="P:import into nucleus"/>
    <property type="evidence" value="ECO:0007669"/>
    <property type="project" value="TreeGrafter"/>
</dbReference>
<evidence type="ECO:0000313" key="4">
    <source>
        <dbReference type="EMBL" id="EYC36452.1"/>
    </source>
</evidence>
<proteinExistence type="predicted"/>
<accession>A0A016WB01</accession>
<reference evidence="5" key="1">
    <citation type="journal article" date="2015" name="Nat. Genet.">
        <title>The genome and transcriptome of the zoonotic hookworm Ancylostoma ceylanicum identify infection-specific gene families.</title>
        <authorList>
            <person name="Schwarz E.M."/>
            <person name="Hu Y."/>
            <person name="Antoshechkin I."/>
            <person name="Miller M.M."/>
            <person name="Sternberg P.W."/>
            <person name="Aroian R.V."/>
        </authorList>
    </citation>
    <scope>NUCLEOTIDE SEQUENCE</scope>
    <source>
        <strain evidence="5">HY135</strain>
    </source>
</reference>
<keyword evidence="5" id="KW-1185">Reference proteome</keyword>
<evidence type="ECO:0000256" key="2">
    <source>
        <dbReference type="ARBA" id="ARBA00093604"/>
    </source>
</evidence>
<comment type="caution">
    <text evidence="4">The sequence shown here is derived from an EMBL/GenBank/DDBJ whole genome shotgun (WGS) entry which is preliminary data.</text>
</comment>
<evidence type="ECO:0000256" key="1">
    <source>
        <dbReference type="ARBA" id="ARBA00093483"/>
    </source>
</evidence>
<dbReference type="GO" id="GO:0003824">
    <property type="term" value="F:catalytic activity"/>
    <property type="evidence" value="ECO:0007669"/>
    <property type="project" value="UniProtKB-ARBA"/>
</dbReference>
<dbReference type="Pfam" id="PF13460">
    <property type="entry name" value="NAD_binding_10"/>
    <property type="match status" value="1"/>
</dbReference>
<name>A0A016WB01_9BILA</name>
<comment type="subunit">
    <text evidence="1">Monomer. Forms homodimers during oxidative stress. Interacts (via N-terminus) with elongation factor EEF1A1 (via middle-region); the interaction is direct and competes with EEF1A1 binding to guanyl-nucleotide exchange factor EEF1B2, thereby inhibiting GDP for GTP exchange and reactivation of EEF1A1. Interacts with nuclear transport receptors XPO4, IPO5/RANBP5, IPO7, IPO9 and KPNB1 as well as GCN1L1/GCN1 and LRPPRC probably through their HEAT repeats. Binds NCOA5/CIA.</text>
</comment>
<dbReference type="STRING" id="53326.A0A016WB01"/>
<evidence type="ECO:0000259" key="3">
    <source>
        <dbReference type="Pfam" id="PF13460"/>
    </source>
</evidence>
<dbReference type="SUPFAM" id="SSF51735">
    <property type="entry name" value="NAD(P)-binding Rossmann-fold domains"/>
    <property type="match status" value="1"/>
</dbReference>
<dbReference type="InterPro" id="IPR036291">
    <property type="entry name" value="NAD(P)-bd_dom_sf"/>
</dbReference>
<dbReference type="PANTHER" id="PTHR14097">
    <property type="entry name" value="OXIDOREDUCTASE HTATIP2"/>
    <property type="match status" value="1"/>
</dbReference>
<dbReference type="OrthoDB" id="430436at2759"/>
<dbReference type="PANTHER" id="PTHR14097:SF7">
    <property type="entry name" value="OXIDOREDUCTASE HTATIP2"/>
    <property type="match status" value="1"/>
</dbReference>
<gene>
    <name evidence="4" type="primary">Acey_s0895.g2919</name>
    <name evidence="4" type="synonym">Acey-C33F10.14</name>
    <name evidence="4" type="ORF">Y032_0895g2919</name>
</gene>